<protein>
    <submittedName>
        <fullName evidence="2">Uncharacterized protein</fullName>
    </submittedName>
</protein>
<sequence>LEDAGDQARSSRRGGRKASRRTRLGDGRKKLLEEALKNPPIRRKEEEEEEEEEEDRGIVDEEEADQDAMRLFRRGWEQCFGRSCGSFQDNSTFSPFLLLGWVNSICQ</sequence>
<evidence type="ECO:0000313" key="3">
    <source>
        <dbReference type="Proteomes" id="UP000095767"/>
    </source>
</evidence>
<dbReference type="Proteomes" id="UP000095767">
    <property type="component" value="Unassembled WGS sequence"/>
</dbReference>
<evidence type="ECO:0000313" key="2">
    <source>
        <dbReference type="EMBL" id="OEL27272.1"/>
    </source>
</evidence>
<feature type="compositionally biased region" description="Basic and acidic residues" evidence="1">
    <location>
        <begin position="23"/>
        <end position="36"/>
    </location>
</feature>
<feature type="region of interest" description="Disordered" evidence="1">
    <location>
        <begin position="1"/>
        <end position="64"/>
    </location>
</feature>
<gene>
    <name evidence="2" type="ORF">BAE44_0011709</name>
</gene>
<proteinExistence type="predicted"/>
<name>A0A1E5VQA7_9POAL</name>
<keyword evidence="3" id="KW-1185">Reference proteome</keyword>
<organism evidence="2 3">
    <name type="scientific">Dichanthelium oligosanthes</name>
    <dbReference type="NCBI Taxonomy" id="888268"/>
    <lineage>
        <taxon>Eukaryota</taxon>
        <taxon>Viridiplantae</taxon>
        <taxon>Streptophyta</taxon>
        <taxon>Embryophyta</taxon>
        <taxon>Tracheophyta</taxon>
        <taxon>Spermatophyta</taxon>
        <taxon>Magnoliopsida</taxon>
        <taxon>Liliopsida</taxon>
        <taxon>Poales</taxon>
        <taxon>Poaceae</taxon>
        <taxon>PACMAD clade</taxon>
        <taxon>Panicoideae</taxon>
        <taxon>Panicodae</taxon>
        <taxon>Paniceae</taxon>
        <taxon>Dichantheliinae</taxon>
        <taxon>Dichanthelium</taxon>
    </lineage>
</organism>
<reference evidence="2 3" key="1">
    <citation type="submission" date="2016-09" db="EMBL/GenBank/DDBJ databases">
        <title>The draft genome of Dichanthelium oligosanthes: A C3 panicoid grass species.</title>
        <authorList>
            <person name="Studer A.J."/>
            <person name="Schnable J.C."/>
            <person name="Brutnell T.P."/>
        </authorList>
    </citation>
    <scope>NUCLEOTIDE SEQUENCE [LARGE SCALE GENOMIC DNA]</scope>
    <source>
        <strain evidence="3">cv. Kellogg 1175</strain>
        <tissue evidence="2">Leaf</tissue>
    </source>
</reference>
<accession>A0A1E5VQA7</accession>
<feature type="non-terminal residue" evidence="2">
    <location>
        <position position="1"/>
    </location>
</feature>
<comment type="caution">
    <text evidence="2">The sequence shown here is derived from an EMBL/GenBank/DDBJ whole genome shotgun (WGS) entry which is preliminary data.</text>
</comment>
<evidence type="ECO:0000256" key="1">
    <source>
        <dbReference type="SAM" id="MobiDB-lite"/>
    </source>
</evidence>
<feature type="compositionally biased region" description="Acidic residues" evidence="1">
    <location>
        <begin position="46"/>
        <end position="64"/>
    </location>
</feature>
<dbReference type="AlphaFoldDB" id="A0A1E5VQA7"/>
<feature type="compositionally biased region" description="Basic residues" evidence="1">
    <location>
        <begin position="10"/>
        <end position="22"/>
    </location>
</feature>
<dbReference type="EMBL" id="LWDX02032920">
    <property type="protein sequence ID" value="OEL27272.1"/>
    <property type="molecule type" value="Genomic_DNA"/>
</dbReference>